<dbReference type="EMBL" id="JACASI010000032">
    <property type="protein sequence ID" value="MCQ3830231.1"/>
    <property type="molecule type" value="Genomic_DNA"/>
</dbReference>
<evidence type="ECO:0000256" key="1">
    <source>
        <dbReference type="SAM" id="SignalP"/>
    </source>
</evidence>
<sequence>MEVRRMRGRHACLFVAALALLFAITSMGAQAVEDRNRYHASWLPISPATEVIEGAVKNQRFPLAGYRVSLYANFTIAGGFQRKLATAVSKPDGSFRLHYRLPPGLIATMPPVLLLVAERGLVTLATVVSGSEVPPQLVINERTTVATATAFAQFIHGRQLRGNHVGMQNAVKMVANMADPVSGRPSDVVRQTPNGVETSTFATFNALSNVVAACVASGEHCEQLFAATSPAGAPPADNVLQALANLTRNPSYPLYPQDSADPIFMLSLAAPLYQPALEQRPTNWLLFIKFTGGKYSTQDRFNLMNGPGNIAFDAEGSAWILNNYIPKATNQNACASQRLLRFYPWGETYKGSPYYGGGLSGAGFGITLDPRGNVWVGNFGFESPACADGTVPPDPENKIPATHNSVSLFHKSGRPISRSNGFTRGNIWWPQGTVSDREGNIWVANCGNDTVTMIRSGNPLLAKNFLLPGANPDLQPTESPSLKPFAIAIDRRGRAWITGNKSERLYRIDQRGNVEEVDTGGAELSWPMGISSDSKGNMWISNSDAVNVPCVDPLDPQSGGNPSIVFMPADGGAPLQVFGQGGLSIPWGNAVDGSDTLWVFNFGHTPFEDVQADTVWPDTGVSRFCGSGDCPPGLSVGDPISPDTGYTSDALERITGGGIDPSGNLWLLNNWKKIGPFVYDTNPGSNSFVIVPGAATPVKTPLIGVPRHFP</sequence>
<comment type="caution">
    <text evidence="2">The sequence shown here is derived from an EMBL/GenBank/DDBJ whole genome shotgun (WGS) entry which is preliminary data.</text>
</comment>
<gene>
    <name evidence="2" type="ORF">HXX02_12315</name>
</gene>
<dbReference type="Proteomes" id="UP001205566">
    <property type="component" value="Unassembled WGS sequence"/>
</dbReference>
<dbReference type="InterPro" id="IPR011042">
    <property type="entry name" value="6-blade_b-propeller_TolB-like"/>
</dbReference>
<name>A0ABT1P281_9GAMM</name>
<dbReference type="SUPFAM" id="SSF63829">
    <property type="entry name" value="Calcium-dependent phosphotriesterase"/>
    <property type="match status" value="1"/>
</dbReference>
<feature type="chain" id="PRO_5046546439" description="NHL repeat protein" evidence="1">
    <location>
        <begin position="32"/>
        <end position="710"/>
    </location>
</feature>
<dbReference type="SUPFAM" id="SSF101898">
    <property type="entry name" value="NHL repeat"/>
    <property type="match status" value="1"/>
</dbReference>
<dbReference type="Gene3D" id="2.120.10.30">
    <property type="entry name" value="TolB, C-terminal domain"/>
    <property type="match status" value="1"/>
</dbReference>
<keyword evidence="1" id="KW-0732">Signal</keyword>
<feature type="signal peptide" evidence="1">
    <location>
        <begin position="1"/>
        <end position="31"/>
    </location>
</feature>
<dbReference type="PANTHER" id="PTHR24104:SF25">
    <property type="entry name" value="PROTEIN LIN-41"/>
    <property type="match status" value="1"/>
</dbReference>
<dbReference type="PANTHER" id="PTHR24104">
    <property type="entry name" value="E3 UBIQUITIN-PROTEIN LIGASE NHLRC1-RELATED"/>
    <property type="match status" value="1"/>
</dbReference>
<protein>
    <recommendedName>
        <fullName evidence="4">NHL repeat protein</fullName>
    </recommendedName>
</protein>
<evidence type="ECO:0008006" key="4">
    <source>
        <dbReference type="Google" id="ProtNLM"/>
    </source>
</evidence>
<accession>A0ABT1P281</accession>
<evidence type="ECO:0000313" key="3">
    <source>
        <dbReference type="Proteomes" id="UP001205566"/>
    </source>
</evidence>
<dbReference type="RefSeq" id="WP_255875196.1">
    <property type="nucleotide sequence ID" value="NZ_JACASI010000032.1"/>
</dbReference>
<dbReference type="InterPro" id="IPR050952">
    <property type="entry name" value="TRIM-NHL_E3_ligases"/>
</dbReference>
<proteinExistence type="predicted"/>
<reference evidence="2" key="1">
    <citation type="thesis" date="2020" institute="Technische Universitat Dresden" country="Dresden, Germany">
        <title>The Agarolytic System of Microbulbifer elongatus PORT2, Isolated from Batu Karas, Pangandaran West Java Indonesia.</title>
        <authorList>
            <person name="Anggraeni S.R."/>
        </authorList>
    </citation>
    <scope>NUCLEOTIDE SEQUENCE</scope>
    <source>
        <strain evidence="2">PORT2</strain>
    </source>
</reference>
<evidence type="ECO:0000313" key="2">
    <source>
        <dbReference type="EMBL" id="MCQ3830231.1"/>
    </source>
</evidence>
<keyword evidence="3" id="KW-1185">Reference proteome</keyword>
<organism evidence="2 3">
    <name type="scientific">Microbulbifer elongatus</name>
    <dbReference type="NCBI Taxonomy" id="86173"/>
    <lineage>
        <taxon>Bacteria</taxon>
        <taxon>Pseudomonadati</taxon>
        <taxon>Pseudomonadota</taxon>
        <taxon>Gammaproteobacteria</taxon>
        <taxon>Cellvibrionales</taxon>
        <taxon>Microbulbiferaceae</taxon>
        <taxon>Microbulbifer</taxon>
    </lineage>
</organism>